<accession>A0A4S8JER0</accession>
<evidence type="ECO:0000259" key="1">
    <source>
        <dbReference type="Pfam" id="PF07002"/>
    </source>
</evidence>
<name>A0A4S8JER0_MUSBA</name>
<sequence length="123" mass="13745">MELHQQFMDQSKEDSYSLEWEEANQQGHGGFKAMIEHVTKVLRAAGLESSDLIVGIDFTKSNEWTGKSASGRRSLHDIGSVPNPYEQAISVIGRTLSDFDDCSLIPCFGFGDGQYVHRRYSSI</sequence>
<feature type="domain" description="Copine C-terminal" evidence="1">
    <location>
        <begin position="74"/>
        <end position="112"/>
    </location>
</feature>
<dbReference type="Proteomes" id="UP000317650">
    <property type="component" value="Chromosome 7"/>
</dbReference>
<dbReference type="PANTHER" id="PTHR45751:SF51">
    <property type="entry name" value="OS06G0608800 PROTEIN"/>
    <property type="match status" value="1"/>
</dbReference>
<dbReference type="AlphaFoldDB" id="A0A4S8JER0"/>
<dbReference type="GO" id="GO:0016567">
    <property type="term" value="P:protein ubiquitination"/>
    <property type="evidence" value="ECO:0007669"/>
    <property type="project" value="TreeGrafter"/>
</dbReference>
<proteinExistence type="predicted"/>
<dbReference type="GO" id="GO:0005634">
    <property type="term" value="C:nucleus"/>
    <property type="evidence" value="ECO:0007669"/>
    <property type="project" value="TreeGrafter"/>
</dbReference>
<evidence type="ECO:0000313" key="2">
    <source>
        <dbReference type="EMBL" id="THU59919.1"/>
    </source>
</evidence>
<dbReference type="Pfam" id="PF07002">
    <property type="entry name" value="Copine"/>
    <property type="match status" value="1"/>
</dbReference>
<comment type="caution">
    <text evidence="2">The sequence shown here is derived from an EMBL/GenBank/DDBJ whole genome shotgun (WGS) entry which is preliminary data.</text>
</comment>
<protein>
    <recommendedName>
        <fullName evidence="1">Copine C-terminal domain-containing protein</fullName>
    </recommendedName>
</protein>
<keyword evidence="3" id="KW-1185">Reference proteome</keyword>
<dbReference type="STRING" id="52838.A0A4S8JER0"/>
<dbReference type="InterPro" id="IPR052079">
    <property type="entry name" value="E3_ligase/Copine_domain"/>
</dbReference>
<organism evidence="2 3">
    <name type="scientific">Musa balbisiana</name>
    <name type="common">Banana</name>
    <dbReference type="NCBI Taxonomy" id="52838"/>
    <lineage>
        <taxon>Eukaryota</taxon>
        <taxon>Viridiplantae</taxon>
        <taxon>Streptophyta</taxon>
        <taxon>Embryophyta</taxon>
        <taxon>Tracheophyta</taxon>
        <taxon>Spermatophyta</taxon>
        <taxon>Magnoliopsida</taxon>
        <taxon>Liliopsida</taxon>
        <taxon>Zingiberales</taxon>
        <taxon>Musaceae</taxon>
        <taxon>Musa</taxon>
    </lineage>
</organism>
<dbReference type="InterPro" id="IPR010734">
    <property type="entry name" value="Copine_C"/>
</dbReference>
<dbReference type="EMBL" id="PYDT01000005">
    <property type="protein sequence ID" value="THU59919.1"/>
    <property type="molecule type" value="Genomic_DNA"/>
</dbReference>
<gene>
    <name evidence="2" type="ORF">C4D60_Mb07t07110</name>
</gene>
<dbReference type="PANTHER" id="PTHR45751">
    <property type="entry name" value="COPINE FAMILY PROTEIN 1"/>
    <property type="match status" value="1"/>
</dbReference>
<dbReference type="GO" id="GO:0004842">
    <property type="term" value="F:ubiquitin-protein transferase activity"/>
    <property type="evidence" value="ECO:0007669"/>
    <property type="project" value="TreeGrafter"/>
</dbReference>
<evidence type="ECO:0000313" key="3">
    <source>
        <dbReference type="Proteomes" id="UP000317650"/>
    </source>
</evidence>
<reference evidence="2 3" key="1">
    <citation type="journal article" date="2019" name="Nat. Plants">
        <title>Genome sequencing of Musa balbisiana reveals subgenome evolution and function divergence in polyploid bananas.</title>
        <authorList>
            <person name="Yao X."/>
        </authorList>
    </citation>
    <scope>NUCLEOTIDE SEQUENCE [LARGE SCALE GENOMIC DNA]</scope>
    <source>
        <strain evidence="3">cv. DH-PKW</strain>
        <tissue evidence="2">Leaves</tissue>
    </source>
</reference>